<dbReference type="SUPFAM" id="SSF46626">
    <property type="entry name" value="Cytochrome c"/>
    <property type="match status" value="1"/>
</dbReference>
<name>A0ABY4I4G9_CHIFI</name>
<protein>
    <submittedName>
        <fullName evidence="2">VCBS repeat-containing protein</fullName>
    </submittedName>
</protein>
<dbReference type="Gene3D" id="2.130.10.130">
    <property type="entry name" value="Integrin alpha, N-terminal"/>
    <property type="match status" value="1"/>
</dbReference>
<proteinExistence type="predicted"/>
<dbReference type="InterPro" id="IPR028994">
    <property type="entry name" value="Integrin_alpha_N"/>
</dbReference>
<dbReference type="RefSeq" id="WP_247811907.1">
    <property type="nucleotide sequence ID" value="NZ_CP095855.1"/>
</dbReference>
<sequence length="497" mass="55086">MKTLLPFILIITYTTYTSCSLSKQEKGKLLAEKYCGSCHLPVSPAMLDKTTWTQHVLPAMAPKLGIGVWRENEYFLKPANGAANISIEDWKSIVAYYQELAPDSLAPAKASRPLAGDLQLFDLVQPDTAGYTQTATTTMVAVNPFTGVVYSSTEYGATLYKWEGQGKASPAIRLQSTAVDMSWRAADTALLTCIGNIRAVDVPTGVLWEVHPAAEEAGQVKTIAMGLPRPVQSIAADFNKDGRMDYLVCGFGHNYGGLYVLQQTAAEEYTKQAVWEVPGAIHSVVEDFDKDGWPDIMTLFAYGDEGIWLFRNDHKGGFKQQQLLRFPPVQGSTGFQVVDMNKDGLPDILYTSGDNGDYSMELKSFHGVYLYLNKGDFRFEQAWFYPVNGCTKAIAADFDQDGDLDIASVAFFADLKHKPAEKFILFTQDHPMQFNPHVMPALTGAGRWICMDVGDYDRDGDADIVLGNYSKGFIIQGDFKPDWNVNIPFIILRNKTK</sequence>
<dbReference type="EMBL" id="CP095855">
    <property type="protein sequence ID" value="UPK69626.1"/>
    <property type="molecule type" value="Genomic_DNA"/>
</dbReference>
<dbReference type="SUPFAM" id="SSF69318">
    <property type="entry name" value="Integrin alpha N-terminal domain"/>
    <property type="match status" value="1"/>
</dbReference>
<dbReference type="InterPro" id="IPR036909">
    <property type="entry name" value="Cyt_c-like_dom_sf"/>
</dbReference>
<evidence type="ECO:0000313" key="3">
    <source>
        <dbReference type="Proteomes" id="UP000830198"/>
    </source>
</evidence>
<dbReference type="PANTHER" id="PTHR44103">
    <property type="entry name" value="PROPROTEIN CONVERTASE P"/>
    <property type="match status" value="1"/>
</dbReference>
<dbReference type="InterPro" id="IPR013517">
    <property type="entry name" value="FG-GAP"/>
</dbReference>
<organism evidence="2 3">
    <name type="scientific">Chitinophaga filiformis</name>
    <name type="common">Myxococcus filiformis</name>
    <name type="synonym">Flexibacter filiformis</name>
    <dbReference type="NCBI Taxonomy" id="104663"/>
    <lineage>
        <taxon>Bacteria</taxon>
        <taxon>Pseudomonadati</taxon>
        <taxon>Bacteroidota</taxon>
        <taxon>Chitinophagia</taxon>
        <taxon>Chitinophagales</taxon>
        <taxon>Chitinophagaceae</taxon>
        <taxon>Chitinophaga</taxon>
    </lineage>
</organism>
<accession>A0ABY4I4G9</accession>
<reference evidence="2 3" key="1">
    <citation type="submission" date="2022-04" db="EMBL/GenBank/DDBJ databases">
        <title>The arsenic-methylating capacity of Chitinophaga filiformis YT5 during chitin decomposition.</title>
        <authorList>
            <person name="Chen G."/>
            <person name="Liang Y."/>
        </authorList>
    </citation>
    <scope>NUCLEOTIDE SEQUENCE [LARGE SCALE GENOMIC DNA]</scope>
    <source>
        <strain evidence="2 3">YT5</strain>
    </source>
</reference>
<dbReference type="Proteomes" id="UP000830198">
    <property type="component" value="Chromosome"/>
</dbReference>
<dbReference type="PANTHER" id="PTHR44103:SF1">
    <property type="entry name" value="PROPROTEIN CONVERTASE P"/>
    <property type="match status" value="1"/>
</dbReference>
<evidence type="ECO:0000256" key="1">
    <source>
        <dbReference type="ARBA" id="ARBA00022729"/>
    </source>
</evidence>
<keyword evidence="1" id="KW-0732">Signal</keyword>
<dbReference type="Pfam" id="PF13517">
    <property type="entry name" value="FG-GAP_3"/>
    <property type="match status" value="2"/>
</dbReference>
<gene>
    <name evidence="2" type="ORF">MYF79_32190</name>
</gene>
<evidence type="ECO:0000313" key="2">
    <source>
        <dbReference type="EMBL" id="UPK69626.1"/>
    </source>
</evidence>
<keyword evidence="3" id="KW-1185">Reference proteome</keyword>